<evidence type="ECO:0000256" key="6">
    <source>
        <dbReference type="ARBA" id="ARBA00022989"/>
    </source>
</evidence>
<dbReference type="RefSeq" id="XP_016211080.1">
    <property type="nucleotide sequence ID" value="XM_016361004.1"/>
</dbReference>
<keyword evidence="7 8" id="KW-0472">Membrane</keyword>
<evidence type="ECO:0000313" key="10">
    <source>
        <dbReference type="Proteomes" id="UP000053259"/>
    </source>
</evidence>
<dbReference type="GeneID" id="27315231"/>
<dbReference type="Pfam" id="PF20398">
    <property type="entry name" value="DUF6691"/>
    <property type="match status" value="1"/>
</dbReference>
<dbReference type="HOGENOM" id="CLU_037802_1_1_1"/>
<feature type="transmembrane region" description="Helical" evidence="8">
    <location>
        <begin position="54"/>
        <end position="73"/>
    </location>
</feature>
<keyword evidence="2" id="KW-0813">Transport</keyword>
<accession>A0A0D1XG87</accession>
<organism evidence="9 10">
    <name type="scientific">Verruconis gallopava</name>
    <dbReference type="NCBI Taxonomy" id="253628"/>
    <lineage>
        <taxon>Eukaryota</taxon>
        <taxon>Fungi</taxon>
        <taxon>Dikarya</taxon>
        <taxon>Ascomycota</taxon>
        <taxon>Pezizomycotina</taxon>
        <taxon>Dothideomycetes</taxon>
        <taxon>Pleosporomycetidae</taxon>
        <taxon>Venturiales</taxon>
        <taxon>Sympoventuriaceae</taxon>
        <taxon>Verruconis</taxon>
    </lineage>
</organism>
<evidence type="ECO:0000313" key="9">
    <source>
        <dbReference type="EMBL" id="KIW01211.1"/>
    </source>
</evidence>
<dbReference type="OrthoDB" id="10254418at2759"/>
<dbReference type="EMBL" id="KN847556">
    <property type="protein sequence ID" value="KIW01211.1"/>
    <property type="molecule type" value="Genomic_DNA"/>
</dbReference>
<dbReference type="InterPro" id="IPR046513">
    <property type="entry name" value="DUF6691"/>
</dbReference>
<evidence type="ECO:0000256" key="5">
    <source>
        <dbReference type="ARBA" id="ARBA00022692"/>
    </source>
</evidence>
<gene>
    <name evidence="9" type="ORF">PV09_07258</name>
</gene>
<dbReference type="VEuPathDB" id="FungiDB:PV09_07258"/>
<dbReference type="Proteomes" id="UP000053259">
    <property type="component" value="Unassembled WGS sequence"/>
</dbReference>
<feature type="transmembrane region" description="Helical" evidence="8">
    <location>
        <begin position="311"/>
        <end position="329"/>
    </location>
</feature>
<feature type="transmembrane region" description="Helical" evidence="8">
    <location>
        <begin position="165"/>
        <end position="183"/>
    </location>
</feature>
<protein>
    <recommendedName>
        <fullName evidence="11">Sulphur transport domain-containing protein</fullName>
    </recommendedName>
</protein>
<keyword evidence="4" id="KW-0997">Cell inner membrane</keyword>
<evidence type="ECO:0008006" key="11">
    <source>
        <dbReference type="Google" id="ProtNLM"/>
    </source>
</evidence>
<dbReference type="InParanoid" id="A0A0D1XG87"/>
<dbReference type="PANTHER" id="PTHR30574:SF1">
    <property type="entry name" value="SULPHUR TRANSPORT DOMAIN-CONTAINING PROTEIN"/>
    <property type="match status" value="1"/>
</dbReference>
<dbReference type="PANTHER" id="PTHR30574">
    <property type="entry name" value="INNER MEMBRANE PROTEIN YEDE"/>
    <property type="match status" value="1"/>
</dbReference>
<evidence type="ECO:0000256" key="3">
    <source>
        <dbReference type="ARBA" id="ARBA00022475"/>
    </source>
</evidence>
<keyword evidence="6 8" id="KW-1133">Transmembrane helix</keyword>
<proteinExistence type="predicted"/>
<dbReference type="InterPro" id="IPR007272">
    <property type="entry name" value="Sulf_transp_TsuA/YedE"/>
</dbReference>
<evidence type="ECO:0000256" key="7">
    <source>
        <dbReference type="ARBA" id="ARBA00023136"/>
    </source>
</evidence>
<keyword evidence="5 8" id="KW-0812">Transmembrane</keyword>
<evidence type="ECO:0000256" key="4">
    <source>
        <dbReference type="ARBA" id="ARBA00022519"/>
    </source>
</evidence>
<name>A0A0D1XG87_9PEZI</name>
<evidence type="ECO:0000256" key="2">
    <source>
        <dbReference type="ARBA" id="ARBA00022448"/>
    </source>
</evidence>
<sequence>MFTPFETTAGALLLHLATTTLLFDAGAILGASGLLRRLLRNPKDEISQSPTGWFFGGMIAAVGVVALMLPQALPRGSFEINALNVFKALVSGSLIGWGTKHCGGCTSGHMLCGIGRLSPRSFLATAIFVPVAIATFHFTNPSLETAQCRPDIPCFTMTYPDVRTIGTITAIISVVAVALKSGWTAPSQKLCVNIVYGMVGIAFGLGLLISGMADSSKVQSFFAFELHPLSIQHWDPSLSLIFVGAVLPNLIKIQSRGFERPPRLAARFSLPTKMFKDVDVRFVLGAIAFGISWGWTGVCPGPAVIKTLLQPVWGCLWMIGFYVGSLDMFDTS</sequence>
<feature type="transmembrane region" description="Helical" evidence="8">
    <location>
        <begin position="121"/>
        <end position="139"/>
    </location>
</feature>
<dbReference type="GO" id="GO:0005886">
    <property type="term" value="C:plasma membrane"/>
    <property type="evidence" value="ECO:0007669"/>
    <property type="project" value="UniProtKB-SubCell"/>
</dbReference>
<evidence type="ECO:0000256" key="8">
    <source>
        <dbReference type="SAM" id="Phobius"/>
    </source>
</evidence>
<evidence type="ECO:0000256" key="1">
    <source>
        <dbReference type="ARBA" id="ARBA00004429"/>
    </source>
</evidence>
<dbReference type="AlphaFoldDB" id="A0A0D1XG87"/>
<keyword evidence="10" id="KW-1185">Reference proteome</keyword>
<feature type="transmembrane region" description="Helical" evidence="8">
    <location>
        <begin position="190"/>
        <end position="213"/>
    </location>
</feature>
<keyword evidence="3" id="KW-1003">Cell membrane</keyword>
<reference evidence="9 10" key="1">
    <citation type="submission" date="2015-01" db="EMBL/GenBank/DDBJ databases">
        <title>The Genome Sequence of Ochroconis gallopava CBS43764.</title>
        <authorList>
            <consortium name="The Broad Institute Genomics Platform"/>
            <person name="Cuomo C."/>
            <person name="de Hoog S."/>
            <person name="Gorbushina A."/>
            <person name="Stielow B."/>
            <person name="Teixiera M."/>
            <person name="Abouelleil A."/>
            <person name="Chapman S.B."/>
            <person name="Priest M."/>
            <person name="Young S.K."/>
            <person name="Wortman J."/>
            <person name="Nusbaum C."/>
            <person name="Birren B."/>
        </authorList>
    </citation>
    <scope>NUCLEOTIDE SEQUENCE [LARGE SCALE GENOMIC DNA]</scope>
    <source>
        <strain evidence="9 10">CBS 43764</strain>
    </source>
</reference>
<feature type="transmembrane region" description="Helical" evidence="8">
    <location>
        <begin position="233"/>
        <end position="251"/>
    </location>
</feature>
<comment type="subcellular location">
    <subcellularLocation>
        <location evidence="1">Cell inner membrane</location>
        <topology evidence="1">Multi-pass membrane protein</topology>
    </subcellularLocation>
</comment>
<feature type="transmembrane region" description="Helical" evidence="8">
    <location>
        <begin position="282"/>
        <end position="305"/>
    </location>
</feature>